<feature type="non-terminal residue" evidence="1">
    <location>
        <position position="1"/>
    </location>
</feature>
<evidence type="ECO:0000313" key="1">
    <source>
        <dbReference type="EMBL" id="EQD47328.1"/>
    </source>
</evidence>
<reference evidence="1" key="1">
    <citation type="submission" date="2013-08" db="EMBL/GenBank/DDBJ databases">
        <authorList>
            <person name="Mendez C."/>
            <person name="Richter M."/>
            <person name="Ferrer M."/>
            <person name="Sanchez J."/>
        </authorList>
    </citation>
    <scope>NUCLEOTIDE SEQUENCE</scope>
</reference>
<proteinExistence type="predicted"/>
<name>T0ZRN9_9ZZZZ</name>
<gene>
    <name evidence="1" type="ORF">B1B_12377</name>
</gene>
<protein>
    <submittedName>
        <fullName evidence="1">Uncharacterized protein</fullName>
    </submittedName>
</protein>
<dbReference type="EMBL" id="AUZY01008103">
    <property type="protein sequence ID" value="EQD47328.1"/>
    <property type="molecule type" value="Genomic_DNA"/>
</dbReference>
<reference evidence="1" key="2">
    <citation type="journal article" date="2014" name="ISME J.">
        <title>Microbial stratification in low pH oxic and suboxic macroscopic growths along an acid mine drainage.</title>
        <authorList>
            <person name="Mendez-Garcia C."/>
            <person name="Mesa V."/>
            <person name="Sprenger R.R."/>
            <person name="Richter M."/>
            <person name="Diez M.S."/>
            <person name="Solano J."/>
            <person name="Bargiela R."/>
            <person name="Golyshina O.V."/>
            <person name="Manteca A."/>
            <person name="Ramos J.L."/>
            <person name="Gallego J.R."/>
            <person name="Llorente I."/>
            <person name="Martins Dos Santos V.A."/>
            <person name="Jensen O.N."/>
            <person name="Pelaez A.I."/>
            <person name="Sanchez J."/>
            <person name="Ferrer M."/>
        </authorList>
    </citation>
    <scope>NUCLEOTIDE SEQUENCE</scope>
</reference>
<sequence length="97" mass="9927">LVAPWSVNLGGVVETGAGQDLTFNVSNGHYNFSVIAPPGSVASPASGVISLDWEDEQINITLTQVTYTVTFAESGLPSGTTWSVTLNGVARSSATAA</sequence>
<dbReference type="AlphaFoldDB" id="T0ZRN9"/>
<feature type="non-terminal residue" evidence="1">
    <location>
        <position position="97"/>
    </location>
</feature>
<organism evidence="1">
    <name type="scientific">mine drainage metagenome</name>
    <dbReference type="NCBI Taxonomy" id="410659"/>
    <lineage>
        <taxon>unclassified sequences</taxon>
        <taxon>metagenomes</taxon>
        <taxon>ecological metagenomes</taxon>
    </lineage>
</organism>
<accession>T0ZRN9</accession>
<comment type="caution">
    <text evidence="1">The sequence shown here is derived from an EMBL/GenBank/DDBJ whole genome shotgun (WGS) entry which is preliminary data.</text>
</comment>